<evidence type="ECO:0000313" key="4">
    <source>
        <dbReference type="EMBL" id="AIQ80652.1"/>
    </source>
</evidence>
<reference evidence="4 5" key="1">
    <citation type="submission" date="2014-07" db="EMBL/GenBank/DDBJ databases">
        <title>Bovine herpesvirus type 1.2b (BoHV-1.2b): Four Complete Genome Sequences of BoHV-1.2b Genital and Respiratory Isolates and Comparative Analysis with BoHV-1.1.</title>
        <authorList>
            <person name="d'Offay J.M."/>
            <person name="Fulton R.W."/>
            <person name="Eberle R."/>
            <person name="Kirkland P.D."/>
        </authorList>
    </citation>
    <scope>NUCLEOTIDE SEQUENCE [LARGE SCALE GENOMIC DNA]</scope>
    <source>
        <strain evidence="4">K22</strain>
    </source>
</reference>
<feature type="region of interest" description="Disordered" evidence="2">
    <location>
        <begin position="45"/>
        <end position="72"/>
    </location>
</feature>
<sequence length="144" mass="14743">MESPRSVVNENYRGADEADAAPPSPPPEGSIVSIPILELTIEDAPASAEATGTAAAAPAGRTPDANAAPGGYVPVPAADADCYYSESDSETAGEFLIRMGRQQRRRHRRRRCMIAAALTCIGLGACAAAAAAGAVLALEVVPRP</sequence>
<keyword evidence="3" id="KW-0472">Membrane</keyword>
<accession>A0A089PGL4</accession>
<evidence type="ECO:0000256" key="3">
    <source>
        <dbReference type="SAM" id="Phobius"/>
    </source>
</evidence>
<dbReference type="GO" id="GO:0075733">
    <property type="term" value="P:intracellular transport of virus"/>
    <property type="evidence" value="ECO:0007669"/>
    <property type="project" value="InterPro"/>
</dbReference>
<protein>
    <submittedName>
        <fullName evidence="4">Membrane protein US9</fullName>
    </submittedName>
</protein>
<dbReference type="EMBL" id="KM258880">
    <property type="protein sequence ID" value="AIQ80652.1"/>
    <property type="molecule type" value="Genomic_DNA"/>
</dbReference>
<dbReference type="Pfam" id="PF06072">
    <property type="entry name" value="Herpes_US9"/>
    <property type="match status" value="1"/>
</dbReference>
<keyword evidence="3" id="KW-0812">Transmembrane</keyword>
<keyword evidence="3" id="KW-1133">Transmembrane helix</keyword>
<organismHost>
    <name type="scientific">Bos taurus</name>
    <name type="common">Bovine</name>
    <dbReference type="NCBI Taxonomy" id="9913"/>
</organismHost>
<evidence type="ECO:0000256" key="1">
    <source>
        <dbReference type="ARBA" id="ARBA00005410"/>
    </source>
</evidence>
<feature type="transmembrane region" description="Helical" evidence="3">
    <location>
        <begin position="112"/>
        <end position="138"/>
    </location>
</feature>
<evidence type="ECO:0000256" key="2">
    <source>
        <dbReference type="SAM" id="MobiDB-lite"/>
    </source>
</evidence>
<feature type="region of interest" description="Disordered" evidence="2">
    <location>
        <begin position="1"/>
        <end position="33"/>
    </location>
</feature>
<dbReference type="InterPro" id="IPR009278">
    <property type="entry name" value="Herpes_US9"/>
</dbReference>
<dbReference type="Proteomes" id="UP000170085">
    <property type="component" value="Segment"/>
</dbReference>
<gene>
    <name evidence="4" type="primary">US9</name>
</gene>
<comment type="similarity">
    <text evidence="1">Belongs to the alphaherpesvirinae envelope protein US9 family.</text>
</comment>
<name>A0A089PGL4_BHV1K</name>
<evidence type="ECO:0000313" key="5">
    <source>
        <dbReference type="Proteomes" id="UP000170085"/>
    </source>
</evidence>
<proteinExistence type="inferred from homology"/>
<dbReference type="GO" id="GO:0043657">
    <property type="term" value="C:host cell"/>
    <property type="evidence" value="ECO:0007669"/>
    <property type="project" value="GOC"/>
</dbReference>
<organism evidence="4 5">
    <name type="scientific">Bovine herpesvirus 1.2 (strain K22)</name>
    <name type="common">BoHV-1</name>
    <name type="synonym">Infectious bovine rhinotracheitis virus</name>
    <dbReference type="NCBI Taxonomy" id="31519"/>
    <lineage>
        <taxon>Viruses</taxon>
        <taxon>Duplodnaviria</taxon>
        <taxon>Heunggongvirae</taxon>
        <taxon>Peploviricota</taxon>
        <taxon>Herviviricetes</taxon>
        <taxon>Herpesvirales</taxon>
        <taxon>Orthoherpesviridae</taxon>
        <taxon>Alphaherpesvirinae</taxon>
        <taxon>Varicellovirus</taxon>
        <taxon>Varicellovirus bovinealpha1</taxon>
    </lineage>
</organism>